<reference evidence="3 4" key="1">
    <citation type="journal article" date="2021" name="Commun. Biol.">
        <title>The genome of Shorea leprosula (Dipterocarpaceae) highlights the ecological relevance of drought in aseasonal tropical rainforests.</title>
        <authorList>
            <person name="Ng K.K.S."/>
            <person name="Kobayashi M.J."/>
            <person name="Fawcett J.A."/>
            <person name="Hatakeyama M."/>
            <person name="Paape T."/>
            <person name="Ng C.H."/>
            <person name="Ang C.C."/>
            <person name="Tnah L.H."/>
            <person name="Lee C.T."/>
            <person name="Nishiyama T."/>
            <person name="Sese J."/>
            <person name="O'Brien M.J."/>
            <person name="Copetti D."/>
            <person name="Mohd Noor M.I."/>
            <person name="Ong R.C."/>
            <person name="Putra M."/>
            <person name="Sireger I.Z."/>
            <person name="Indrioko S."/>
            <person name="Kosugi Y."/>
            <person name="Izuno A."/>
            <person name="Isagi Y."/>
            <person name="Lee S.L."/>
            <person name="Shimizu K.K."/>
        </authorList>
    </citation>
    <scope>NUCLEOTIDE SEQUENCE [LARGE SCALE GENOMIC DNA]</scope>
    <source>
        <strain evidence="3">214</strain>
    </source>
</reference>
<dbReference type="AlphaFoldDB" id="A0AAV5MMT6"/>
<dbReference type="CDD" id="cd06222">
    <property type="entry name" value="RNase_H_like"/>
    <property type="match status" value="1"/>
</dbReference>
<organism evidence="3 4">
    <name type="scientific">Rubroshorea leprosula</name>
    <dbReference type="NCBI Taxonomy" id="152421"/>
    <lineage>
        <taxon>Eukaryota</taxon>
        <taxon>Viridiplantae</taxon>
        <taxon>Streptophyta</taxon>
        <taxon>Embryophyta</taxon>
        <taxon>Tracheophyta</taxon>
        <taxon>Spermatophyta</taxon>
        <taxon>Magnoliopsida</taxon>
        <taxon>eudicotyledons</taxon>
        <taxon>Gunneridae</taxon>
        <taxon>Pentapetalae</taxon>
        <taxon>rosids</taxon>
        <taxon>malvids</taxon>
        <taxon>Malvales</taxon>
        <taxon>Dipterocarpaceae</taxon>
        <taxon>Rubroshorea</taxon>
    </lineage>
</organism>
<dbReference type="InterPro" id="IPR012337">
    <property type="entry name" value="RNaseH-like_sf"/>
</dbReference>
<dbReference type="PANTHER" id="PTHR47723:SF19">
    <property type="entry name" value="POLYNUCLEOTIDYL TRANSFERASE, RIBONUCLEASE H-LIKE SUPERFAMILY PROTEIN"/>
    <property type="match status" value="1"/>
</dbReference>
<dbReference type="SUPFAM" id="SSF53098">
    <property type="entry name" value="Ribonuclease H-like"/>
    <property type="match status" value="1"/>
</dbReference>
<accession>A0AAV5MMT6</accession>
<comment type="caution">
    <text evidence="3">The sequence shown here is derived from an EMBL/GenBank/DDBJ whole genome shotgun (WGS) entry which is preliminary data.</text>
</comment>
<dbReference type="InterPro" id="IPR026960">
    <property type="entry name" value="RVT-Znf"/>
</dbReference>
<dbReference type="InterPro" id="IPR053151">
    <property type="entry name" value="RNase_H-like"/>
</dbReference>
<gene>
    <name evidence="3" type="ORF">SLEP1_g57908</name>
</gene>
<dbReference type="Gene3D" id="3.30.420.10">
    <property type="entry name" value="Ribonuclease H-like superfamily/Ribonuclease H"/>
    <property type="match status" value="1"/>
</dbReference>
<evidence type="ECO:0000313" key="4">
    <source>
        <dbReference type="Proteomes" id="UP001054252"/>
    </source>
</evidence>
<keyword evidence="4" id="KW-1185">Reference proteome</keyword>
<dbReference type="InterPro" id="IPR044730">
    <property type="entry name" value="RNase_H-like_dom_plant"/>
</dbReference>
<dbReference type="Proteomes" id="UP001054252">
    <property type="component" value="Unassembled WGS sequence"/>
</dbReference>
<evidence type="ECO:0008006" key="5">
    <source>
        <dbReference type="Google" id="ProtNLM"/>
    </source>
</evidence>
<feature type="domain" description="RNase H type-1" evidence="1">
    <location>
        <begin position="273"/>
        <end position="392"/>
    </location>
</feature>
<dbReference type="Pfam" id="PF13966">
    <property type="entry name" value="zf-RVT"/>
    <property type="match status" value="1"/>
</dbReference>
<dbReference type="InterPro" id="IPR036397">
    <property type="entry name" value="RNaseH_sf"/>
</dbReference>
<proteinExistence type="predicted"/>
<name>A0AAV5MMT6_9ROSI</name>
<dbReference type="EMBL" id="BPVZ01000460">
    <property type="protein sequence ID" value="GKV51241.1"/>
    <property type="molecule type" value="Genomic_DNA"/>
</dbReference>
<dbReference type="Pfam" id="PF13456">
    <property type="entry name" value="RVT_3"/>
    <property type="match status" value="1"/>
</dbReference>
<evidence type="ECO:0000313" key="3">
    <source>
        <dbReference type="EMBL" id="GKV51241.1"/>
    </source>
</evidence>
<dbReference type="GO" id="GO:0003676">
    <property type="term" value="F:nucleic acid binding"/>
    <property type="evidence" value="ECO:0007669"/>
    <property type="project" value="InterPro"/>
</dbReference>
<dbReference type="InterPro" id="IPR002156">
    <property type="entry name" value="RNaseH_domain"/>
</dbReference>
<dbReference type="GO" id="GO:0004523">
    <property type="term" value="F:RNA-DNA hybrid ribonuclease activity"/>
    <property type="evidence" value="ECO:0007669"/>
    <property type="project" value="InterPro"/>
</dbReference>
<feature type="domain" description="Reverse transcriptase zinc-binding" evidence="2">
    <location>
        <begin position="119"/>
        <end position="207"/>
    </location>
</feature>
<evidence type="ECO:0000259" key="1">
    <source>
        <dbReference type="Pfam" id="PF13456"/>
    </source>
</evidence>
<sequence>MHCPTSPTTSATWKSILKCKNILQLGLGWRVGDGQQIKFWQDICVGDKPLYEVALSPVLPTSIDLSVSYAITPSGDWNTSWLGHLLPDHVGAQILVTPIPAFGQQSDKVFWSRSLDGSFSVKSAFHLLQQQHVSSTQQGENWWWIWKLKCTERIKMFVWLLRKNRVLTNSVRFARHFAASPICSRCEQSPETSLHLLRDCYHSRLIWESSTTLLADFFMLNFEEWTPPHVLFQQASSLARDTNLVLATNILSSPRVPRWVRWFPPDFPFFKLNTDGAMNHSTGQASAGGLIRDHGGRWIHGFAVNIGPQSSSMAELWGCRAGLRLALELGLTHLVLEMDSLMAVPMILARKAGGGPASVLLLDIFHLASSFEVCTVQHTLREGNSAADFMASVGHSLNQGITFFQTPPPGIQSILRGDSIGSLIFLRI</sequence>
<dbReference type="PANTHER" id="PTHR47723">
    <property type="entry name" value="OS05G0353850 PROTEIN"/>
    <property type="match status" value="1"/>
</dbReference>
<protein>
    <recommendedName>
        <fullName evidence="5">RNase H type-1 domain-containing protein</fullName>
    </recommendedName>
</protein>
<evidence type="ECO:0000259" key="2">
    <source>
        <dbReference type="Pfam" id="PF13966"/>
    </source>
</evidence>